<dbReference type="OMA" id="TTMPWYG"/>
<organism evidence="2 3">
    <name type="scientific">Cajanus cajan</name>
    <name type="common">Pigeon pea</name>
    <name type="synonym">Cajanus indicus</name>
    <dbReference type="NCBI Taxonomy" id="3821"/>
    <lineage>
        <taxon>Eukaryota</taxon>
        <taxon>Viridiplantae</taxon>
        <taxon>Streptophyta</taxon>
        <taxon>Embryophyta</taxon>
        <taxon>Tracheophyta</taxon>
        <taxon>Spermatophyta</taxon>
        <taxon>Magnoliopsida</taxon>
        <taxon>eudicotyledons</taxon>
        <taxon>Gunneridae</taxon>
        <taxon>Pentapetalae</taxon>
        <taxon>rosids</taxon>
        <taxon>fabids</taxon>
        <taxon>Fabales</taxon>
        <taxon>Fabaceae</taxon>
        <taxon>Papilionoideae</taxon>
        <taxon>50 kb inversion clade</taxon>
        <taxon>NPAAA clade</taxon>
        <taxon>indigoferoid/millettioid clade</taxon>
        <taxon>Phaseoleae</taxon>
        <taxon>Cajanus</taxon>
    </lineage>
</organism>
<protein>
    <recommendedName>
        <fullName evidence="4">Protein CHLOROPLAST IMPORT APPARATUS 2</fullName>
    </recommendedName>
</protein>
<evidence type="ECO:0000313" key="3">
    <source>
        <dbReference type="Proteomes" id="UP000075243"/>
    </source>
</evidence>
<evidence type="ECO:0000313" key="2">
    <source>
        <dbReference type="EMBL" id="KYP62274.1"/>
    </source>
</evidence>
<feature type="region of interest" description="Disordered" evidence="1">
    <location>
        <begin position="28"/>
        <end position="47"/>
    </location>
</feature>
<dbReference type="GO" id="GO:0006355">
    <property type="term" value="P:regulation of DNA-templated transcription"/>
    <property type="evidence" value="ECO:0007669"/>
    <property type="project" value="TreeGrafter"/>
</dbReference>
<sequence length="295" mass="32265">MTPSCGRTYGYGFNLHFIKSCSSTSTLTSPTSSTTSETTNSPQSQSIFTTKPRTLRKRLNQTYNEAATLLSTAHPNLFSAKNLIKPQRFTKPLTEHTNDSSEPLLLFREYHHNDNGNEKPCEFSAGIANCDEFESEDFDCESILDEEIDEGIDSIMGGRVEDGGGGGGGGGCGEFCCGGERRSPWFGVRALRRVEDASWWNFLVVDMVEISPGMKKDATEGLVPATEKKNNNNKKKKKKKKVKKELAEMGVGEGLLLKLNYDDVRNAWSDRGSPFAGGSPGNGVAGSVKSKRKKV</sequence>
<reference evidence="2 3" key="1">
    <citation type="journal article" date="2012" name="Nat. Biotechnol.">
        <title>Draft genome sequence of pigeonpea (Cajanus cajan), an orphan legume crop of resource-poor farmers.</title>
        <authorList>
            <person name="Varshney R.K."/>
            <person name="Chen W."/>
            <person name="Li Y."/>
            <person name="Bharti A.K."/>
            <person name="Saxena R.K."/>
            <person name="Schlueter J.A."/>
            <person name="Donoghue M.T."/>
            <person name="Azam S."/>
            <person name="Fan G."/>
            <person name="Whaley A.M."/>
            <person name="Farmer A.D."/>
            <person name="Sheridan J."/>
            <person name="Iwata A."/>
            <person name="Tuteja R."/>
            <person name="Penmetsa R.V."/>
            <person name="Wu W."/>
            <person name="Upadhyaya H.D."/>
            <person name="Yang S.P."/>
            <person name="Shah T."/>
            <person name="Saxena K.B."/>
            <person name="Michael T."/>
            <person name="McCombie W.R."/>
            <person name="Yang B."/>
            <person name="Zhang G."/>
            <person name="Yang H."/>
            <person name="Wang J."/>
            <person name="Spillane C."/>
            <person name="Cook D.R."/>
            <person name="May G.D."/>
            <person name="Xu X."/>
            <person name="Jackson S.A."/>
        </authorList>
    </citation>
    <scope>NUCLEOTIDE SEQUENCE [LARGE SCALE GENOMIC DNA]</scope>
    <source>
        <strain evidence="3">cv. Asha</strain>
    </source>
</reference>
<proteinExistence type="predicted"/>
<dbReference type="STRING" id="3821.A0A151T5H7"/>
<dbReference type="Gramene" id="C.cajan_16324.t">
    <property type="protein sequence ID" value="C.cajan_16324.t"/>
    <property type="gene ID" value="C.cajan_16324"/>
</dbReference>
<dbReference type="AlphaFoldDB" id="A0A151T5H7"/>
<dbReference type="GO" id="GO:0005634">
    <property type="term" value="C:nucleus"/>
    <property type="evidence" value="ECO:0007669"/>
    <property type="project" value="TreeGrafter"/>
</dbReference>
<evidence type="ECO:0008006" key="4">
    <source>
        <dbReference type="Google" id="ProtNLM"/>
    </source>
</evidence>
<evidence type="ECO:0000256" key="1">
    <source>
        <dbReference type="SAM" id="MobiDB-lite"/>
    </source>
</evidence>
<dbReference type="InterPro" id="IPR052453">
    <property type="entry name" value="CONSTANS-like_ZF"/>
</dbReference>
<dbReference type="PANTHER" id="PTHR31874:SF10">
    <property type="entry name" value="PROTEIN CHLOROPLAST IMPORT APPARATUS 2"/>
    <property type="match status" value="1"/>
</dbReference>
<accession>A0A151T5H7</accession>
<dbReference type="Proteomes" id="UP000075243">
    <property type="component" value="Chromosome 8"/>
</dbReference>
<gene>
    <name evidence="2" type="ORF">KK1_016801</name>
</gene>
<dbReference type="EMBL" id="CM003610">
    <property type="protein sequence ID" value="KYP62274.1"/>
    <property type="molecule type" value="Genomic_DNA"/>
</dbReference>
<name>A0A151T5H7_CAJCA</name>
<feature type="compositionally biased region" description="Low complexity" evidence="1">
    <location>
        <begin position="28"/>
        <end position="46"/>
    </location>
</feature>
<keyword evidence="3" id="KW-1185">Reference proteome</keyword>
<dbReference type="PANTHER" id="PTHR31874">
    <property type="entry name" value="CCT MOTIF FAMILY PROTEIN, EXPRESSED"/>
    <property type="match status" value="1"/>
</dbReference>
<feature type="region of interest" description="Disordered" evidence="1">
    <location>
        <begin position="270"/>
        <end position="295"/>
    </location>
</feature>